<dbReference type="Pfam" id="PF23435">
    <property type="entry name" value="DUF7121"/>
    <property type="match status" value="1"/>
</dbReference>
<protein>
    <submittedName>
        <fullName evidence="3">Phosphoserine phosphatase</fullName>
    </submittedName>
</protein>
<evidence type="ECO:0000313" key="4">
    <source>
        <dbReference type="Proteomes" id="UP000218615"/>
    </source>
</evidence>
<feature type="coiled-coil region" evidence="1">
    <location>
        <begin position="47"/>
        <end position="74"/>
    </location>
</feature>
<evidence type="ECO:0000256" key="1">
    <source>
        <dbReference type="SAM" id="Coils"/>
    </source>
</evidence>
<sequence length="343" mass="39593">MMQAASIPEEAGEDSPKEVTEQDSGEQGKIAVAQQDEAPKVFPKLSERELKEKINLLRQKLEQNERELKTIFREISLHSDGGSELKVKRDDLNARVREMSPKAAELRKKRDEANARIAELKSMRDQLRGRGKEFNEKIGDLKKTRDELNKAAKGRTETLEKAYSEELNMLLTADIPLEHEISIFNRLTELSQRLDATKKANVIHTEISTEYNRAKEIYTDMDSLHSKIQSLAQESQKYHEEMIALYDEIDTIRKAADSYHSQLTEKYKGIAPLRKRIGTLKTEIPKLREELGAYLEQMKEVQLSREELKTEGKREQAKEKLQKSGRLSLDEFRLLVENDDIKL</sequence>
<dbReference type="InterPro" id="IPR055545">
    <property type="entry name" value="DUF7121"/>
</dbReference>
<dbReference type="STRING" id="1392998.ANME2D_02200"/>
<dbReference type="AlphaFoldDB" id="A0A284VST9"/>
<dbReference type="Proteomes" id="UP000218615">
    <property type="component" value="Unassembled WGS sequence"/>
</dbReference>
<feature type="region of interest" description="Disordered" evidence="2">
    <location>
        <begin position="1"/>
        <end position="40"/>
    </location>
</feature>
<evidence type="ECO:0000256" key="2">
    <source>
        <dbReference type="SAM" id="MobiDB-lite"/>
    </source>
</evidence>
<organism evidence="3 4">
    <name type="scientific">Candidatus Methanoperedens nitratireducens</name>
    <dbReference type="NCBI Taxonomy" id="1392998"/>
    <lineage>
        <taxon>Archaea</taxon>
        <taxon>Methanobacteriati</taxon>
        <taxon>Methanobacteriota</taxon>
        <taxon>Stenosarchaea group</taxon>
        <taxon>Methanomicrobia</taxon>
        <taxon>Methanosarcinales</taxon>
        <taxon>ANME-2 cluster</taxon>
        <taxon>Candidatus Methanoperedentaceae</taxon>
        <taxon>Candidatus Methanoperedens</taxon>
    </lineage>
</organism>
<name>A0A284VST9_9EURY</name>
<accession>A0A284VST9</accession>
<feature type="coiled-coil region" evidence="1">
    <location>
        <begin position="103"/>
        <end position="130"/>
    </location>
</feature>
<proteinExistence type="predicted"/>
<dbReference type="EMBL" id="FZMP01000213">
    <property type="protein sequence ID" value="SNQ62253.1"/>
    <property type="molecule type" value="Genomic_DNA"/>
</dbReference>
<reference evidence="4" key="1">
    <citation type="submission" date="2017-06" db="EMBL/GenBank/DDBJ databases">
        <authorList>
            <person name="Cremers G."/>
        </authorList>
    </citation>
    <scope>NUCLEOTIDE SEQUENCE [LARGE SCALE GENOMIC DNA]</scope>
</reference>
<keyword evidence="4" id="KW-1185">Reference proteome</keyword>
<feature type="coiled-coil region" evidence="1">
    <location>
        <begin position="291"/>
        <end position="318"/>
    </location>
</feature>
<evidence type="ECO:0000313" key="3">
    <source>
        <dbReference type="EMBL" id="SNQ62253.1"/>
    </source>
</evidence>
<keyword evidence="1" id="KW-0175">Coiled coil</keyword>
<gene>
    <name evidence="3" type="ORF">MNV_650008</name>
</gene>